<evidence type="ECO:0000313" key="1">
    <source>
        <dbReference type="EMBL" id="KIZ34105.1"/>
    </source>
</evidence>
<protein>
    <submittedName>
        <fullName evidence="1">Uncharacterized protein</fullName>
    </submittedName>
</protein>
<dbReference type="AlphaFoldDB" id="A0A0D7E0U8"/>
<proteinExistence type="predicted"/>
<comment type="caution">
    <text evidence="1">The sequence shown here is derived from an EMBL/GenBank/DDBJ whole genome shotgun (WGS) entry which is preliminary data.</text>
</comment>
<dbReference type="PATRIC" id="fig|316.110.peg.1812"/>
<sequence>MSLMHNVTSAYDAEDGRRVEAIARTLMSEFYGRELTEEANEQTTLRAMARKGEPRAERCVAVAGVLINYMREELE</sequence>
<name>A0A0D7E0U8_STUST</name>
<dbReference type="Proteomes" id="UP000032439">
    <property type="component" value="Unassembled WGS sequence"/>
</dbReference>
<gene>
    <name evidence="1" type="ORF">LO50_18410</name>
</gene>
<reference evidence="1 2" key="1">
    <citation type="submission" date="2014-11" db="EMBL/GenBank/DDBJ databases">
        <title>Genomics and ecophysiology of heterotrophic nitrogen fixing bacteria isolated from estuarine surface water.</title>
        <authorList>
            <person name="Bentzon-Tilia M."/>
            <person name="Severin I."/>
            <person name="Hansen L.H."/>
            <person name="Riemann L."/>
        </authorList>
    </citation>
    <scope>NUCLEOTIDE SEQUENCE [LARGE SCALE GENOMIC DNA]</scope>
    <source>
        <strain evidence="1 2">BAL361</strain>
    </source>
</reference>
<dbReference type="EMBL" id="JXXD01000193">
    <property type="protein sequence ID" value="KIZ34105.1"/>
    <property type="molecule type" value="Genomic_DNA"/>
</dbReference>
<accession>A0A0D7E0U8</accession>
<organism evidence="1 2">
    <name type="scientific">Stutzerimonas stutzeri</name>
    <name type="common">Pseudomonas stutzeri</name>
    <dbReference type="NCBI Taxonomy" id="316"/>
    <lineage>
        <taxon>Bacteria</taxon>
        <taxon>Pseudomonadati</taxon>
        <taxon>Pseudomonadota</taxon>
        <taxon>Gammaproteobacteria</taxon>
        <taxon>Pseudomonadales</taxon>
        <taxon>Pseudomonadaceae</taxon>
        <taxon>Stutzerimonas</taxon>
    </lineage>
</organism>
<dbReference type="RefSeq" id="WP_044315915.1">
    <property type="nucleotide sequence ID" value="NZ_JXXD01000193.1"/>
</dbReference>
<evidence type="ECO:0000313" key="2">
    <source>
        <dbReference type="Proteomes" id="UP000032439"/>
    </source>
</evidence>